<dbReference type="EMBL" id="CH445344">
    <property type="protein sequence ID" value="EAT80734.1"/>
    <property type="molecule type" value="Genomic_DNA"/>
</dbReference>
<protein>
    <submittedName>
        <fullName evidence="1">Uncharacterized protein</fullName>
    </submittedName>
</protein>
<dbReference type="InParanoid" id="Q0U974"/>
<accession>Q0U974</accession>
<sequence length="140" mass="15268">MGSQMHMAAGGSSPLSRCIAVGHVLFERSAMILKLGSLISVEHNDMPSNYTRRSSQLSVIQRGDSVGIKDFVRPPGLSIVEREHIRPLLPEDFNPFTLGSDSLSLGLNTALTSKGNSDLISPTFVSFTQVCVRRLWPRAT</sequence>
<organism evidence="1 2">
    <name type="scientific">Phaeosphaeria nodorum (strain SN15 / ATCC MYA-4574 / FGSC 10173)</name>
    <name type="common">Glume blotch fungus</name>
    <name type="synonym">Parastagonospora nodorum</name>
    <dbReference type="NCBI Taxonomy" id="321614"/>
    <lineage>
        <taxon>Eukaryota</taxon>
        <taxon>Fungi</taxon>
        <taxon>Dikarya</taxon>
        <taxon>Ascomycota</taxon>
        <taxon>Pezizomycotina</taxon>
        <taxon>Dothideomycetes</taxon>
        <taxon>Pleosporomycetidae</taxon>
        <taxon>Pleosporales</taxon>
        <taxon>Pleosporineae</taxon>
        <taxon>Phaeosphaeriaceae</taxon>
        <taxon>Parastagonospora</taxon>
    </lineage>
</organism>
<dbReference type="KEGG" id="pno:SNOG_11690"/>
<dbReference type="RefSeq" id="XP_001801928.1">
    <property type="nucleotide sequence ID" value="XM_001801876.1"/>
</dbReference>
<reference evidence="2" key="1">
    <citation type="journal article" date="2007" name="Plant Cell">
        <title>Dothideomycete-plant interactions illuminated by genome sequencing and EST analysis of the wheat pathogen Stagonospora nodorum.</title>
        <authorList>
            <person name="Hane J.K."/>
            <person name="Lowe R.G."/>
            <person name="Solomon P.S."/>
            <person name="Tan K.C."/>
            <person name="Schoch C.L."/>
            <person name="Spatafora J.W."/>
            <person name="Crous P.W."/>
            <person name="Kodira C."/>
            <person name="Birren B.W."/>
            <person name="Galagan J.E."/>
            <person name="Torriani S.F."/>
            <person name="McDonald B.A."/>
            <person name="Oliver R.P."/>
        </authorList>
    </citation>
    <scope>NUCLEOTIDE SEQUENCE [LARGE SCALE GENOMIC DNA]</scope>
    <source>
        <strain evidence="2">SN15 / ATCC MYA-4574 / FGSC 10173</strain>
    </source>
</reference>
<name>Q0U974_PHANO</name>
<gene>
    <name evidence="1" type="ORF">SNOG_11690</name>
</gene>
<proteinExistence type="predicted"/>
<evidence type="ECO:0000313" key="2">
    <source>
        <dbReference type="Proteomes" id="UP000001055"/>
    </source>
</evidence>
<dbReference type="GeneID" id="5978836"/>
<dbReference type="AlphaFoldDB" id="Q0U974"/>
<evidence type="ECO:0000313" key="1">
    <source>
        <dbReference type="EMBL" id="EAT80734.1"/>
    </source>
</evidence>
<dbReference type="Proteomes" id="UP000001055">
    <property type="component" value="Unassembled WGS sequence"/>
</dbReference>